<comment type="caution">
    <text evidence="1">The sequence shown here is derived from an EMBL/GenBank/DDBJ whole genome shotgun (WGS) entry which is preliminary data.</text>
</comment>
<dbReference type="Gene3D" id="3.30.160.250">
    <property type="match status" value="1"/>
</dbReference>
<name>A0A5D0MX16_FLESI</name>
<evidence type="ECO:0000313" key="2">
    <source>
        <dbReference type="Proteomes" id="UP000323337"/>
    </source>
</evidence>
<dbReference type="AlphaFoldDB" id="A0A5D0MX16"/>
<evidence type="ECO:0000313" key="1">
    <source>
        <dbReference type="EMBL" id="TYB36683.1"/>
    </source>
</evidence>
<dbReference type="InterPro" id="IPR035069">
    <property type="entry name" value="TTHA1013/TTHA0281-like"/>
</dbReference>
<reference evidence="1 2" key="1">
    <citation type="submission" date="2019-08" db="EMBL/GenBank/DDBJ databases">
        <title>Genomic characterization of a novel candidate phylum (ARYD3) from a high temperature, high salinity tertiary oil reservoir in north central Oklahoma, USA.</title>
        <authorList>
            <person name="Youssef N.H."/>
            <person name="Yadav A."/>
            <person name="Elshahed M.S."/>
        </authorList>
    </citation>
    <scope>NUCLEOTIDE SEQUENCE [LARGE SCALE GENOMIC DNA]</scope>
    <source>
        <strain evidence="1">ARYD1</strain>
    </source>
</reference>
<dbReference type="EMBL" id="VSIV01000014">
    <property type="protein sequence ID" value="TYB36683.1"/>
    <property type="molecule type" value="Genomic_DNA"/>
</dbReference>
<gene>
    <name evidence="1" type="ORF">FXF49_00535</name>
</gene>
<dbReference type="Gene3D" id="1.10.1220.10">
    <property type="entry name" value="Met repressor-like"/>
    <property type="match status" value="1"/>
</dbReference>
<organism evidence="1 2">
    <name type="scientific">Flexistipes sinusarabici</name>
    <dbReference type="NCBI Taxonomy" id="2352"/>
    <lineage>
        <taxon>Bacteria</taxon>
        <taxon>Pseudomonadati</taxon>
        <taxon>Deferribacterota</taxon>
        <taxon>Deferribacteres</taxon>
        <taxon>Deferribacterales</taxon>
        <taxon>Flexistipitaceae</taxon>
        <taxon>Flexistipes</taxon>
    </lineage>
</organism>
<accession>A0A5D0MX16</accession>
<dbReference type="RefSeq" id="WP_303699960.1">
    <property type="nucleotide sequence ID" value="NZ_VSIV01000014.1"/>
</dbReference>
<dbReference type="SUPFAM" id="SSF47598">
    <property type="entry name" value="Ribbon-helix-helix"/>
    <property type="match status" value="1"/>
</dbReference>
<dbReference type="InterPro" id="IPR008651">
    <property type="entry name" value="Uncharacterised_HicB"/>
</dbReference>
<sequence length="167" mass="19500">MRKSLEYYLNLKYKVIIEELLEDDGGGFEAYIKEFGRYTCNGYGETPEEAYQDVVDYKEDLIERWYKEGKTIPEPEKEEISFTGKFTLRVPVELHAELSKCAKENDISFNQYCTYLLSKNLTYFQMLSEIKKAHAPVVPINDMKINIESNDNKSVNEDYQEDILTSA</sequence>
<dbReference type="GO" id="GO:0006355">
    <property type="term" value="P:regulation of DNA-templated transcription"/>
    <property type="evidence" value="ECO:0007669"/>
    <property type="project" value="InterPro"/>
</dbReference>
<proteinExistence type="predicted"/>
<protein>
    <submittedName>
        <fullName evidence="1">Toxin-antitoxin system HicB family antitoxin</fullName>
    </submittedName>
</protein>
<dbReference type="InterPro" id="IPR010985">
    <property type="entry name" value="Ribbon_hlx_hlx"/>
</dbReference>
<dbReference type="SUPFAM" id="SSF143100">
    <property type="entry name" value="TTHA1013/TTHA0281-like"/>
    <property type="match status" value="1"/>
</dbReference>
<dbReference type="Proteomes" id="UP000323337">
    <property type="component" value="Unassembled WGS sequence"/>
</dbReference>
<dbReference type="InterPro" id="IPR013321">
    <property type="entry name" value="Arc_rbn_hlx_hlx"/>
</dbReference>
<dbReference type="Pfam" id="PF05534">
    <property type="entry name" value="HicB"/>
    <property type="match status" value="1"/>
</dbReference>